<dbReference type="HOGENOM" id="CLU_112019_0_0_9"/>
<dbReference type="EMBL" id="CP002394">
    <property type="protein sequence ID" value="ADU28742.1"/>
    <property type="molecule type" value="Genomic_DNA"/>
</dbReference>
<proteinExistence type="predicted"/>
<keyword evidence="1" id="KW-0472">Membrane</keyword>
<feature type="transmembrane region" description="Helical" evidence="1">
    <location>
        <begin position="34"/>
        <end position="52"/>
    </location>
</feature>
<evidence type="ECO:0000313" key="3">
    <source>
        <dbReference type="Proteomes" id="UP000001401"/>
    </source>
</evidence>
<dbReference type="STRING" id="649639.Bcell_0460"/>
<organism evidence="2 3">
    <name type="scientific">Evansella cellulosilytica (strain ATCC 21833 / DSM 2522 / FERM P-1141 / JCM 9156 / N-4)</name>
    <name type="common">Bacillus cellulosilyticus</name>
    <dbReference type="NCBI Taxonomy" id="649639"/>
    <lineage>
        <taxon>Bacteria</taxon>
        <taxon>Bacillati</taxon>
        <taxon>Bacillota</taxon>
        <taxon>Bacilli</taxon>
        <taxon>Bacillales</taxon>
        <taxon>Bacillaceae</taxon>
        <taxon>Evansella</taxon>
    </lineage>
</organism>
<accession>E6TWQ9</accession>
<protein>
    <submittedName>
        <fullName evidence="2">Uncharacterized protein</fullName>
    </submittedName>
</protein>
<dbReference type="KEGG" id="bco:Bcell_0460"/>
<evidence type="ECO:0000313" key="2">
    <source>
        <dbReference type="EMBL" id="ADU28742.1"/>
    </source>
</evidence>
<sequence length="186" mass="22034">MNFDQYRTEIQEKSNQLNELFSSYWHDYSHMGTWQFWVTISLMVLPLIILIFAIDRRRVFEVLFFGYTVHVLWTYIYIVINSEGYFTHLYFLTPMLPYALNMTASALPIGFLLLYQYCTNRGKNFYVFTIILSGIFAFGFGGTEVWLGLVELNKGMKLFYLFLIDVTIAFTAYWFTRGLLKVKERA</sequence>
<feature type="transmembrane region" description="Helical" evidence="1">
    <location>
        <begin position="158"/>
        <end position="176"/>
    </location>
</feature>
<reference evidence="2 3" key="1">
    <citation type="submission" date="2010-12" db="EMBL/GenBank/DDBJ databases">
        <title>Complete sequence of Bacillus cellulosilyticus DSM 2522.</title>
        <authorList>
            <consortium name="US DOE Joint Genome Institute"/>
            <person name="Lucas S."/>
            <person name="Copeland A."/>
            <person name="Lapidus A."/>
            <person name="Cheng J.-F."/>
            <person name="Bruce D."/>
            <person name="Goodwin L."/>
            <person name="Pitluck S."/>
            <person name="Chertkov O."/>
            <person name="Detter J.C."/>
            <person name="Han C."/>
            <person name="Tapia R."/>
            <person name="Land M."/>
            <person name="Hauser L."/>
            <person name="Jeffries C."/>
            <person name="Kyrpides N."/>
            <person name="Ivanova N."/>
            <person name="Mikhailova N."/>
            <person name="Brumm P."/>
            <person name="Mead D."/>
            <person name="Woyke T."/>
        </authorList>
    </citation>
    <scope>NUCLEOTIDE SEQUENCE [LARGE SCALE GENOMIC DNA]</scope>
    <source>
        <strain evidence="3">ATCC 21833 / DSM 2522 / FERM P-1141 / JCM 9156 / N-4</strain>
    </source>
</reference>
<feature type="transmembrane region" description="Helical" evidence="1">
    <location>
        <begin position="98"/>
        <end position="118"/>
    </location>
</feature>
<dbReference type="Proteomes" id="UP000001401">
    <property type="component" value="Chromosome"/>
</dbReference>
<name>E6TWQ9_EVAC2</name>
<dbReference type="RefSeq" id="WP_013487083.1">
    <property type="nucleotide sequence ID" value="NC_014829.1"/>
</dbReference>
<feature type="transmembrane region" description="Helical" evidence="1">
    <location>
        <begin position="125"/>
        <end position="146"/>
    </location>
</feature>
<gene>
    <name evidence="2" type="ordered locus">Bcell_0460</name>
</gene>
<keyword evidence="3" id="KW-1185">Reference proteome</keyword>
<dbReference type="OrthoDB" id="2591789at2"/>
<feature type="transmembrane region" description="Helical" evidence="1">
    <location>
        <begin position="59"/>
        <end position="78"/>
    </location>
</feature>
<dbReference type="AlphaFoldDB" id="E6TWQ9"/>
<dbReference type="eggNOG" id="ENOG5030BDC">
    <property type="taxonomic scope" value="Bacteria"/>
</dbReference>
<keyword evidence="1" id="KW-0812">Transmembrane</keyword>
<keyword evidence="1" id="KW-1133">Transmembrane helix</keyword>
<evidence type="ECO:0000256" key="1">
    <source>
        <dbReference type="SAM" id="Phobius"/>
    </source>
</evidence>